<evidence type="ECO:0000313" key="2">
    <source>
        <dbReference type="EMBL" id="KXN76484.1"/>
    </source>
</evidence>
<keyword evidence="1" id="KW-0812">Transmembrane</keyword>
<keyword evidence="1" id="KW-0472">Membrane</keyword>
<dbReference type="EMBL" id="LSNG01000020">
    <property type="protein sequence ID" value="KXN76484.1"/>
    <property type="molecule type" value="Genomic_DNA"/>
</dbReference>
<protein>
    <submittedName>
        <fullName evidence="2">Uncharacterized protein</fullName>
    </submittedName>
</protein>
<feature type="transmembrane region" description="Helical" evidence="1">
    <location>
        <begin position="49"/>
        <end position="72"/>
    </location>
</feature>
<comment type="caution">
    <text evidence="2">The sequence shown here is derived from an EMBL/GenBank/DDBJ whole genome shotgun (WGS) entry which is preliminary data.</text>
</comment>
<dbReference type="AlphaFoldDB" id="A0A9X0J7J5"/>
<gene>
    <name evidence="2" type="ORF">AYJ53_02950</name>
</gene>
<evidence type="ECO:0000313" key="3">
    <source>
        <dbReference type="Proteomes" id="UP000070346"/>
    </source>
</evidence>
<proteinExistence type="predicted"/>
<dbReference type="Proteomes" id="UP000070346">
    <property type="component" value="Unassembled WGS sequence"/>
</dbReference>
<accession>A0A9X0J7J5</accession>
<organism evidence="2 3">
    <name type="scientific">Lactobacillus johnsonii</name>
    <dbReference type="NCBI Taxonomy" id="33959"/>
    <lineage>
        <taxon>Bacteria</taxon>
        <taxon>Bacillati</taxon>
        <taxon>Bacillota</taxon>
        <taxon>Bacilli</taxon>
        <taxon>Lactobacillales</taxon>
        <taxon>Lactobacillaceae</taxon>
        <taxon>Lactobacillus</taxon>
    </lineage>
</organism>
<evidence type="ECO:0000256" key="1">
    <source>
        <dbReference type="SAM" id="Phobius"/>
    </source>
</evidence>
<reference evidence="2 3" key="1">
    <citation type="submission" date="2016-02" db="EMBL/GenBank/DDBJ databases">
        <title>Complete Genome Sequences of Lactobacillus johnsonii Strain W1.</title>
        <authorList>
            <person name="Sun Y."/>
            <person name="Wu X."/>
        </authorList>
    </citation>
    <scope>NUCLEOTIDE SEQUENCE [LARGE SCALE GENOMIC DNA]</scope>
    <source>
        <strain evidence="2 3">W1</strain>
    </source>
</reference>
<name>A0A9X0J7J5_LACJH</name>
<keyword evidence="1" id="KW-1133">Transmembrane helix</keyword>
<sequence length="96" mass="11517">MKTWKKLWDFLNSLAMLILSIKYSLLMYIGCVLRDCIENIIRLSSFNVISTIAVIRWLILLTYSIFVVFILCKIKRFHLEEKILMELMRSESKRRV</sequence>
<feature type="transmembrane region" description="Helical" evidence="1">
    <location>
        <begin position="7"/>
        <end position="29"/>
    </location>
</feature>